<evidence type="ECO:0000256" key="6">
    <source>
        <dbReference type="ARBA" id="ARBA00023015"/>
    </source>
</evidence>
<accession>A0A419SY74</accession>
<dbReference type="Gene3D" id="3.40.50.2300">
    <property type="match status" value="1"/>
</dbReference>
<evidence type="ECO:0000256" key="4">
    <source>
        <dbReference type="ARBA" id="ARBA00022553"/>
    </source>
</evidence>
<evidence type="ECO:0000259" key="13">
    <source>
        <dbReference type="PROSITE" id="PS50110"/>
    </source>
</evidence>
<comment type="subcellular location">
    <subcellularLocation>
        <location evidence="1">Cytoplasm</location>
    </subcellularLocation>
</comment>
<keyword evidence="4 10" id="KW-0597">Phosphoprotein</keyword>
<dbReference type="SUPFAM" id="SSF46689">
    <property type="entry name" value="Homeodomain-like"/>
    <property type="match status" value="1"/>
</dbReference>
<evidence type="ECO:0000256" key="7">
    <source>
        <dbReference type="ARBA" id="ARBA00023125"/>
    </source>
</evidence>
<reference evidence="14 15" key="1">
    <citation type="submission" date="2016-08" db="EMBL/GenBank/DDBJ databases">
        <title>A new outlook on sporulation: Clostridium algidixylanolyticum.</title>
        <authorList>
            <person name="Poppleton D.I."/>
            <person name="Gribaldo S."/>
        </authorList>
    </citation>
    <scope>NUCLEOTIDE SEQUENCE [LARGE SCALE GENOMIC DNA]</scope>
    <source>
        <strain evidence="14 15">SPL73</strain>
    </source>
</reference>
<evidence type="ECO:0000259" key="12">
    <source>
        <dbReference type="PROSITE" id="PS01124"/>
    </source>
</evidence>
<keyword evidence="11" id="KW-0175">Coiled coil</keyword>
<evidence type="ECO:0000256" key="2">
    <source>
        <dbReference type="ARBA" id="ARBA00018672"/>
    </source>
</evidence>
<feature type="domain" description="HTH araC/xylS-type" evidence="12">
    <location>
        <begin position="414"/>
        <end position="512"/>
    </location>
</feature>
<dbReference type="SMART" id="SM00342">
    <property type="entry name" value="HTH_ARAC"/>
    <property type="match status" value="1"/>
</dbReference>
<dbReference type="InterPro" id="IPR011006">
    <property type="entry name" value="CheY-like_superfamily"/>
</dbReference>
<dbReference type="AlphaFoldDB" id="A0A419SY74"/>
<dbReference type="SUPFAM" id="SSF52172">
    <property type="entry name" value="CheY-like"/>
    <property type="match status" value="1"/>
</dbReference>
<name>A0A419SY74_9FIRM</name>
<dbReference type="GO" id="GO:0043565">
    <property type="term" value="F:sequence-specific DNA binding"/>
    <property type="evidence" value="ECO:0007669"/>
    <property type="project" value="InterPro"/>
</dbReference>
<evidence type="ECO:0000256" key="9">
    <source>
        <dbReference type="ARBA" id="ARBA00024867"/>
    </source>
</evidence>
<feature type="modified residue" description="4-aspartylphosphate" evidence="10">
    <location>
        <position position="54"/>
    </location>
</feature>
<evidence type="ECO:0000256" key="8">
    <source>
        <dbReference type="ARBA" id="ARBA00023163"/>
    </source>
</evidence>
<dbReference type="InterPro" id="IPR009057">
    <property type="entry name" value="Homeodomain-like_sf"/>
</dbReference>
<keyword evidence="8" id="KW-0804">Transcription</keyword>
<sequence length="514" mass="59782">MEIIVIEDEIRIREGLTKLIGKIDPTYQVVGEAENGLEGIRLIREKKPQVIITDIRMPDLDGLDMIKILRNENNQIKVILLSAYSDFAYAQEAIKLGVCEYLLKPISVNEVTKALKNAERLIQERKKEKDSLIELKSLENIFYGILYSGLEVSEELCSFLQYQYQIDPDKKFILIPVYLGELYESNHKRMERGLVAALLEKGFQTYVILALPQSSSLLLILYGCENFSQIERWFQNRVVAGLEQLHSFHACFGWIEVTGVLNIKENLLMLQKHMDWNLVLGSEIMVSYPKIKQIQTVLLSYPIYIETSMREALCTMDSGLVHKIMLDFILYFKSGAVYSPREVKESFIRFLWSIINVIKEIDYETFCNIEQQKLLEQVMSAVTYQELECFMECFMDLITRLHGGDMKNQSLITQRVKSLIHEFYNQGITLDEIADKLQRTPEYLGSQFHKETGMTYSIYLRDYRILKAKELLIGTRLKSYEVASQVGYNDPKYFAKVFKRVTGDQPVDYRKNHK</sequence>
<protein>
    <recommendedName>
        <fullName evidence="2">Stage 0 sporulation protein A homolog</fullName>
    </recommendedName>
</protein>
<dbReference type="SMART" id="SM00448">
    <property type="entry name" value="REC"/>
    <property type="match status" value="1"/>
</dbReference>
<evidence type="ECO:0000256" key="1">
    <source>
        <dbReference type="ARBA" id="ARBA00004496"/>
    </source>
</evidence>
<comment type="caution">
    <text evidence="14">The sequence shown here is derived from an EMBL/GenBank/DDBJ whole genome shotgun (WGS) entry which is preliminary data.</text>
</comment>
<dbReference type="GO" id="GO:0005737">
    <property type="term" value="C:cytoplasm"/>
    <property type="evidence" value="ECO:0007669"/>
    <property type="project" value="UniProtKB-SubCell"/>
</dbReference>
<gene>
    <name evidence="14" type="ORF">BET01_06345</name>
</gene>
<keyword evidence="15" id="KW-1185">Reference proteome</keyword>
<evidence type="ECO:0000256" key="5">
    <source>
        <dbReference type="ARBA" id="ARBA00023012"/>
    </source>
</evidence>
<comment type="function">
    <text evidence="9">May play the central regulatory role in sporulation. It may be an element of the effector pathway responsible for the activation of sporulation genes in response to nutritional stress. Spo0A may act in concert with spo0H (a sigma factor) to control the expression of some genes that are critical to the sporulation process.</text>
</comment>
<dbReference type="PANTHER" id="PTHR42713">
    <property type="entry name" value="HISTIDINE KINASE-RELATED"/>
    <property type="match status" value="1"/>
</dbReference>
<keyword evidence="5" id="KW-0902">Two-component regulatory system</keyword>
<dbReference type="PROSITE" id="PS50110">
    <property type="entry name" value="RESPONSE_REGULATORY"/>
    <property type="match status" value="1"/>
</dbReference>
<dbReference type="CDD" id="cd17536">
    <property type="entry name" value="REC_YesN-like"/>
    <property type="match status" value="1"/>
</dbReference>
<proteinExistence type="predicted"/>
<dbReference type="GO" id="GO:0003700">
    <property type="term" value="F:DNA-binding transcription factor activity"/>
    <property type="evidence" value="ECO:0007669"/>
    <property type="project" value="InterPro"/>
</dbReference>
<dbReference type="PROSITE" id="PS01124">
    <property type="entry name" value="HTH_ARAC_FAMILY_2"/>
    <property type="match status" value="1"/>
</dbReference>
<evidence type="ECO:0000256" key="11">
    <source>
        <dbReference type="SAM" id="Coils"/>
    </source>
</evidence>
<evidence type="ECO:0000256" key="3">
    <source>
        <dbReference type="ARBA" id="ARBA00022490"/>
    </source>
</evidence>
<keyword evidence="7" id="KW-0238">DNA-binding</keyword>
<dbReference type="InterPro" id="IPR051552">
    <property type="entry name" value="HptR"/>
</dbReference>
<evidence type="ECO:0000313" key="14">
    <source>
        <dbReference type="EMBL" id="RKD30210.1"/>
    </source>
</evidence>
<evidence type="ECO:0000256" key="10">
    <source>
        <dbReference type="PROSITE-ProRule" id="PRU00169"/>
    </source>
</evidence>
<feature type="domain" description="Response regulatory" evidence="13">
    <location>
        <begin position="2"/>
        <end position="119"/>
    </location>
</feature>
<dbReference type="InterPro" id="IPR018060">
    <property type="entry name" value="HTH_AraC"/>
</dbReference>
<dbReference type="Proteomes" id="UP000284277">
    <property type="component" value="Unassembled WGS sequence"/>
</dbReference>
<dbReference type="Gene3D" id="1.10.10.60">
    <property type="entry name" value="Homeodomain-like"/>
    <property type="match status" value="2"/>
</dbReference>
<keyword evidence="3" id="KW-0963">Cytoplasm</keyword>
<dbReference type="RefSeq" id="WP_120197733.1">
    <property type="nucleotide sequence ID" value="NZ_MCIA01000031.1"/>
</dbReference>
<dbReference type="OrthoDB" id="9794370at2"/>
<dbReference type="GO" id="GO:0000160">
    <property type="term" value="P:phosphorelay signal transduction system"/>
    <property type="evidence" value="ECO:0007669"/>
    <property type="project" value="UniProtKB-KW"/>
</dbReference>
<dbReference type="PANTHER" id="PTHR42713:SF3">
    <property type="entry name" value="TRANSCRIPTIONAL REGULATORY PROTEIN HPTR"/>
    <property type="match status" value="1"/>
</dbReference>
<organism evidence="14 15">
    <name type="scientific">Lacrimispora algidixylanolytica</name>
    <dbReference type="NCBI Taxonomy" id="94868"/>
    <lineage>
        <taxon>Bacteria</taxon>
        <taxon>Bacillati</taxon>
        <taxon>Bacillota</taxon>
        <taxon>Clostridia</taxon>
        <taxon>Lachnospirales</taxon>
        <taxon>Lachnospiraceae</taxon>
        <taxon>Lacrimispora</taxon>
    </lineage>
</organism>
<keyword evidence="6" id="KW-0805">Transcription regulation</keyword>
<dbReference type="Pfam" id="PF12833">
    <property type="entry name" value="HTH_18"/>
    <property type="match status" value="1"/>
</dbReference>
<dbReference type="Pfam" id="PF00072">
    <property type="entry name" value="Response_reg"/>
    <property type="match status" value="1"/>
</dbReference>
<evidence type="ECO:0000313" key="15">
    <source>
        <dbReference type="Proteomes" id="UP000284277"/>
    </source>
</evidence>
<dbReference type="EMBL" id="MCIA01000031">
    <property type="protein sequence ID" value="RKD30210.1"/>
    <property type="molecule type" value="Genomic_DNA"/>
</dbReference>
<feature type="coiled-coil region" evidence="11">
    <location>
        <begin position="108"/>
        <end position="138"/>
    </location>
</feature>
<dbReference type="InterPro" id="IPR001789">
    <property type="entry name" value="Sig_transdc_resp-reg_receiver"/>
</dbReference>